<feature type="transmembrane region" description="Helical" evidence="5">
    <location>
        <begin position="26"/>
        <end position="51"/>
    </location>
</feature>
<evidence type="ECO:0000256" key="2">
    <source>
        <dbReference type="ARBA" id="ARBA00022692"/>
    </source>
</evidence>
<dbReference type="EMBL" id="MU005577">
    <property type="protein sequence ID" value="KAF2686071.1"/>
    <property type="molecule type" value="Genomic_DNA"/>
</dbReference>
<feature type="transmembrane region" description="Helical" evidence="5">
    <location>
        <begin position="445"/>
        <end position="464"/>
    </location>
</feature>
<feature type="transmembrane region" description="Helical" evidence="5">
    <location>
        <begin position="155"/>
        <end position="174"/>
    </location>
</feature>
<evidence type="ECO:0000256" key="1">
    <source>
        <dbReference type="ARBA" id="ARBA00004141"/>
    </source>
</evidence>
<feature type="transmembrane region" description="Helical" evidence="5">
    <location>
        <begin position="335"/>
        <end position="354"/>
    </location>
</feature>
<dbReference type="InterPro" id="IPR020846">
    <property type="entry name" value="MFS_dom"/>
</dbReference>
<feature type="transmembrane region" description="Helical" evidence="5">
    <location>
        <begin position="119"/>
        <end position="143"/>
    </location>
</feature>
<keyword evidence="2 5" id="KW-0812">Transmembrane</keyword>
<comment type="subcellular location">
    <subcellularLocation>
        <location evidence="1">Membrane</location>
        <topology evidence="1">Multi-pass membrane protein</topology>
    </subcellularLocation>
</comment>
<protein>
    <submittedName>
        <fullName evidence="7">MFS general substrate transporter</fullName>
    </submittedName>
</protein>
<dbReference type="SUPFAM" id="SSF103473">
    <property type="entry name" value="MFS general substrate transporter"/>
    <property type="match status" value="1"/>
</dbReference>
<evidence type="ECO:0000313" key="7">
    <source>
        <dbReference type="EMBL" id="KAF2686071.1"/>
    </source>
</evidence>
<dbReference type="GO" id="GO:0005886">
    <property type="term" value="C:plasma membrane"/>
    <property type="evidence" value="ECO:0007669"/>
    <property type="project" value="TreeGrafter"/>
</dbReference>
<reference evidence="7" key="1">
    <citation type="journal article" date="2020" name="Stud. Mycol.">
        <title>101 Dothideomycetes genomes: a test case for predicting lifestyles and emergence of pathogens.</title>
        <authorList>
            <person name="Haridas S."/>
            <person name="Albert R."/>
            <person name="Binder M."/>
            <person name="Bloem J."/>
            <person name="Labutti K."/>
            <person name="Salamov A."/>
            <person name="Andreopoulos B."/>
            <person name="Baker S."/>
            <person name="Barry K."/>
            <person name="Bills G."/>
            <person name="Bluhm B."/>
            <person name="Cannon C."/>
            <person name="Castanera R."/>
            <person name="Culley D."/>
            <person name="Daum C."/>
            <person name="Ezra D."/>
            <person name="Gonzalez J."/>
            <person name="Henrissat B."/>
            <person name="Kuo A."/>
            <person name="Liang C."/>
            <person name="Lipzen A."/>
            <person name="Lutzoni F."/>
            <person name="Magnuson J."/>
            <person name="Mondo S."/>
            <person name="Nolan M."/>
            <person name="Ohm R."/>
            <person name="Pangilinan J."/>
            <person name="Park H.-J."/>
            <person name="Ramirez L."/>
            <person name="Alfaro M."/>
            <person name="Sun H."/>
            <person name="Tritt A."/>
            <person name="Yoshinaga Y."/>
            <person name="Zwiers L.-H."/>
            <person name="Turgeon B."/>
            <person name="Goodwin S."/>
            <person name="Spatafora J."/>
            <person name="Crous P."/>
            <person name="Grigoriev I."/>
        </authorList>
    </citation>
    <scope>NUCLEOTIDE SEQUENCE</scope>
    <source>
        <strain evidence="7">CBS 122367</strain>
    </source>
</reference>
<dbReference type="PANTHER" id="PTHR23501">
    <property type="entry name" value="MAJOR FACILITATOR SUPERFAMILY"/>
    <property type="match status" value="1"/>
</dbReference>
<sequence length="484" mass="51742">MPPLVDFAPLNQGKVETLNHLHGVPLILTLVALSCAVFCVALDITIIATAIPRITDGFHALQDIGWYGSVYLLTQCALELPFGKIYRLFNPKWVFMSSLFFFEVGSALCGAAPSSVALIIGRAIAGVGGAGLFCGSIVIIAHTVPIHKRPLYQSVYGAMFGIASVVGPLIGGAFTDHLTWRWCFYVNLPVGAVTAVIILFYLHLQTTSAGQKDRTVWQLFLSLDPLGLLLFVPAIFGAEPIWASSLFIFCLSSAFFLLVYFLPIYFQAIHNLSPSASGVASIPLILSNVVSIAVTGGLITKFGFYVPYVYLCIVLTCIGCGLITTLDVHTGTAKWIGYQLLYGFGAGCALQIPNMATQNVLPLADIPAGLATIILAQNFGPAVMLSAGNNILNQKLVAYIGDLGIAGIDPMVVLQAGATGFRGVVPEGELGRMLEAYNHALRQTFYLTLAMSCAAVVGGVCIEWKTVRKPEAKKDQGIGEKMNL</sequence>
<dbReference type="PANTHER" id="PTHR23501:SF199">
    <property type="entry name" value="MFS EFFLUX TRANSPORTER INPD-RELATED"/>
    <property type="match status" value="1"/>
</dbReference>
<evidence type="ECO:0000259" key="6">
    <source>
        <dbReference type="PROSITE" id="PS50850"/>
    </source>
</evidence>
<keyword evidence="4 5" id="KW-0472">Membrane</keyword>
<feature type="transmembrane region" description="Helical" evidence="5">
    <location>
        <begin position="93"/>
        <end position="113"/>
    </location>
</feature>
<dbReference type="Gene3D" id="1.20.1250.20">
    <property type="entry name" value="MFS general substrate transporter like domains"/>
    <property type="match status" value="1"/>
</dbReference>
<feature type="transmembrane region" description="Helical" evidence="5">
    <location>
        <begin position="305"/>
        <end position="323"/>
    </location>
</feature>
<dbReference type="InterPro" id="IPR036259">
    <property type="entry name" value="MFS_trans_sf"/>
</dbReference>
<dbReference type="FunFam" id="1.20.1250.20:FF:000196">
    <property type="entry name" value="MFS toxin efflux pump (AflT)"/>
    <property type="match status" value="1"/>
</dbReference>
<dbReference type="Pfam" id="PF07690">
    <property type="entry name" value="MFS_1"/>
    <property type="match status" value="1"/>
</dbReference>
<feature type="transmembrane region" description="Helical" evidence="5">
    <location>
        <begin position="366"/>
        <end position="385"/>
    </location>
</feature>
<dbReference type="OrthoDB" id="10021397at2759"/>
<evidence type="ECO:0000256" key="3">
    <source>
        <dbReference type="ARBA" id="ARBA00022989"/>
    </source>
</evidence>
<feature type="transmembrane region" description="Helical" evidence="5">
    <location>
        <begin position="242"/>
        <end position="266"/>
    </location>
</feature>
<dbReference type="CDD" id="cd17502">
    <property type="entry name" value="MFS_Azr1_MDR_like"/>
    <property type="match status" value="1"/>
</dbReference>
<dbReference type="GO" id="GO:0022857">
    <property type="term" value="F:transmembrane transporter activity"/>
    <property type="evidence" value="ECO:0007669"/>
    <property type="project" value="InterPro"/>
</dbReference>
<dbReference type="Proteomes" id="UP000799291">
    <property type="component" value="Unassembled WGS sequence"/>
</dbReference>
<dbReference type="AlphaFoldDB" id="A0A6G1J778"/>
<feature type="transmembrane region" description="Helical" evidence="5">
    <location>
        <begin position="278"/>
        <end position="299"/>
    </location>
</feature>
<feature type="domain" description="Major facilitator superfamily (MFS) profile" evidence="6">
    <location>
        <begin position="29"/>
        <end position="467"/>
    </location>
</feature>
<keyword evidence="3 5" id="KW-1133">Transmembrane helix</keyword>
<gene>
    <name evidence="7" type="ORF">K458DRAFT_441720</name>
</gene>
<dbReference type="InterPro" id="IPR011701">
    <property type="entry name" value="MFS"/>
</dbReference>
<proteinExistence type="predicted"/>
<feature type="transmembrane region" description="Helical" evidence="5">
    <location>
        <begin position="216"/>
        <end position="236"/>
    </location>
</feature>
<organism evidence="7 8">
    <name type="scientific">Lentithecium fluviatile CBS 122367</name>
    <dbReference type="NCBI Taxonomy" id="1168545"/>
    <lineage>
        <taxon>Eukaryota</taxon>
        <taxon>Fungi</taxon>
        <taxon>Dikarya</taxon>
        <taxon>Ascomycota</taxon>
        <taxon>Pezizomycotina</taxon>
        <taxon>Dothideomycetes</taxon>
        <taxon>Pleosporomycetidae</taxon>
        <taxon>Pleosporales</taxon>
        <taxon>Massarineae</taxon>
        <taxon>Lentitheciaceae</taxon>
        <taxon>Lentithecium</taxon>
    </lineage>
</organism>
<name>A0A6G1J778_9PLEO</name>
<keyword evidence="8" id="KW-1185">Reference proteome</keyword>
<dbReference type="PROSITE" id="PS50850">
    <property type="entry name" value="MFS"/>
    <property type="match status" value="1"/>
</dbReference>
<evidence type="ECO:0000313" key="8">
    <source>
        <dbReference type="Proteomes" id="UP000799291"/>
    </source>
</evidence>
<accession>A0A6G1J778</accession>
<evidence type="ECO:0000256" key="4">
    <source>
        <dbReference type="ARBA" id="ARBA00023136"/>
    </source>
</evidence>
<feature type="transmembrane region" description="Helical" evidence="5">
    <location>
        <begin position="186"/>
        <end position="204"/>
    </location>
</feature>
<evidence type="ECO:0000256" key="5">
    <source>
        <dbReference type="SAM" id="Phobius"/>
    </source>
</evidence>
<feature type="transmembrane region" description="Helical" evidence="5">
    <location>
        <begin position="397"/>
        <end position="425"/>
    </location>
</feature>